<dbReference type="EMBL" id="CACTIH010005523">
    <property type="protein sequence ID" value="CAA2996319.1"/>
    <property type="molecule type" value="Genomic_DNA"/>
</dbReference>
<gene>
    <name evidence="2" type="ORF">OLEA9_A044287</name>
</gene>
<feature type="transmembrane region" description="Helical" evidence="1">
    <location>
        <begin position="76"/>
        <end position="97"/>
    </location>
</feature>
<dbReference type="Gramene" id="OE9A044287T1">
    <property type="protein sequence ID" value="OE9A044287C1"/>
    <property type="gene ID" value="OE9A044287"/>
</dbReference>
<accession>A0A8S0SVV5</accession>
<reference evidence="2 3" key="1">
    <citation type="submission" date="2019-12" db="EMBL/GenBank/DDBJ databases">
        <authorList>
            <person name="Alioto T."/>
            <person name="Alioto T."/>
            <person name="Gomez Garrido J."/>
        </authorList>
    </citation>
    <scope>NUCLEOTIDE SEQUENCE [LARGE SCALE GENOMIC DNA]</scope>
</reference>
<evidence type="ECO:0000256" key="1">
    <source>
        <dbReference type="SAM" id="Phobius"/>
    </source>
</evidence>
<organism evidence="2 3">
    <name type="scientific">Olea europaea subsp. europaea</name>
    <dbReference type="NCBI Taxonomy" id="158383"/>
    <lineage>
        <taxon>Eukaryota</taxon>
        <taxon>Viridiplantae</taxon>
        <taxon>Streptophyta</taxon>
        <taxon>Embryophyta</taxon>
        <taxon>Tracheophyta</taxon>
        <taxon>Spermatophyta</taxon>
        <taxon>Magnoliopsida</taxon>
        <taxon>eudicotyledons</taxon>
        <taxon>Gunneridae</taxon>
        <taxon>Pentapetalae</taxon>
        <taxon>asterids</taxon>
        <taxon>lamiids</taxon>
        <taxon>Lamiales</taxon>
        <taxon>Oleaceae</taxon>
        <taxon>Oleeae</taxon>
        <taxon>Olea</taxon>
    </lineage>
</organism>
<dbReference type="AlphaFoldDB" id="A0A8S0SVV5"/>
<keyword evidence="3" id="KW-1185">Reference proteome</keyword>
<keyword evidence="1" id="KW-1133">Transmembrane helix</keyword>
<keyword evidence="1" id="KW-0812">Transmembrane</keyword>
<evidence type="ECO:0000313" key="3">
    <source>
        <dbReference type="Proteomes" id="UP000594638"/>
    </source>
</evidence>
<protein>
    <submittedName>
        <fullName evidence="2">Uncharacterized protein</fullName>
    </submittedName>
</protein>
<evidence type="ECO:0000313" key="2">
    <source>
        <dbReference type="EMBL" id="CAA2996319.1"/>
    </source>
</evidence>
<feature type="non-terminal residue" evidence="2">
    <location>
        <position position="1"/>
    </location>
</feature>
<dbReference type="Proteomes" id="UP000594638">
    <property type="component" value="Unassembled WGS sequence"/>
</dbReference>
<keyword evidence="1" id="KW-0472">Membrane</keyword>
<sequence length="134" mass="14808">MAVFISTNGLYTTIYIRDDGVFGGGGGGGVVGGGLLRWLVLWPPGAWHDGKDFPHTSRLCECFWPSGVVEDGSIPILYSMALMVVEVVVVVAARDWISDLRNKYERVDVFIGFVSGVLRTEYGKKFKSWQLESM</sequence>
<comment type="caution">
    <text evidence="2">The sequence shown here is derived from an EMBL/GenBank/DDBJ whole genome shotgun (WGS) entry which is preliminary data.</text>
</comment>
<name>A0A8S0SVV5_OLEEU</name>
<proteinExistence type="predicted"/>